<dbReference type="InterPro" id="IPR036047">
    <property type="entry name" value="F-box-like_dom_sf"/>
</dbReference>
<dbReference type="Gene3D" id="1.20.1280.50">
    <property type="match status" value="1"/>
</dbReference>
<dbReference type="InterPro" id="IPR055290">
    <property type="entry name" value="At3g26010-like"/>
</dbReference>
<protein>
    <recommendedName>
        <fullName evidence="3">F-box domain-containing protein</fullName>
    </recommendedName>
</protein>
<dbReference type="Proteomes" id="UP001443914">
    <property type="component" value="Unassembled WGS sequence"/>
</dbReference>
<comment type="caution">
    <text evidence="1">The sequence shown here is derived from an EMBL/GenBank/DDBJ whole genome shotgun (WGS) entry which is preliminary data.</text>
</comment>
<sequence length="426" mass="49731">MANRRLYIVERLHKRRKLSSKQEVDDFRDELLVEVLCRLSHSKHVIQCKCICKRWSALISESYFVGRFIACKKMERPSFVVVARNTYQESWKGLMMHFENKLFNFNSFSLSSLPCVSGDNVTTTVTVVGAYNDLLLYRGVASDRYYYYIYNIQTKQWLSLPSTPFYYGLNIDNAFFCDPYYTIDGDRVIFNAAYRFSIVVAHCPSRRKVASKHIVHIFSSNSRRWTTKVLLLPKSCRLMSYHDRSFVFAGKLHIRSIEGLIAFDPCESGNDVDDVIKCRLIDWPPTMFIVSACVSVHQGELRFYKFDDDHIFTTWVLKDYERGEWSLLHSIASYQWVLPRDCNFVLPQQNNRWWGGFVVAQHPTNPDIVYISPFNWKTMCSILMCDTSTRTVRLVSHLPESMILDCIFTSYSLTLPIWPTPLPTLV</sequence>
<dbReference type="PANTHER" id="PTHR35546:SF130">
    <property type="entry name" value="EXPRESSED PROTEIN"/>
    <property type="match status" value="1"/>
</dbReference>
<keyword evidence="2" id="KW-1185">Reference proteome</keyword>
<dbReference type="PANTHER" id="PTHR35546">
    <property type="entry name" value="F-BOX PROTEIN INTERACTION DOMAIN PROTEIN-RELATED"/>
    <property type="match status" value="1"/>
</dbReference>
<gene>
    <name evidence="1" type="ORF">RND81_07G008900</name>
</gene>
<evidence type="ECO:0000313" key="1">
    <source>
        <dbReference type="EMBL" id="KAK9704752.1"/>
    </source>
</evidence>
<dbReference type="SUPFAM" id="SSF81383">
    <property type="entry name" value="F-box domain"/>
    <property type="match status" value="1"/>
</dbReference>
<accession>A0AAW1JL69</accession>
<organism evidence="1 2">
    <name type="scientific">Saponaria officinalis</name>
    <name type="common">Common soapwort</name>
    <name type="synonym">Lychnis saponaria</name>
    <dbReference type="NCBI Taxonomy" id="3572"/>
    <lineage>
        <taxon>Eukaryota</taxon>
        <taxon>Viridiplantae</taxon>
        <taxon>Streptophyta</taxon>
        <taxon>Embryophyta</taxon>
        <taxon>Tracheophyta</taxon>
        <taxon>Spermatophyta</taxon>
        <taxon>Magnoliopsida</taxon>
        <taxon>eudicotyledons</taxon>
        <taxon>Gunneridae</taxon>
        <taxon>Pentapetalae</taxon>
        <taxon>Caryophyllales</taxon>
        <taxon>Caryophyllaceae</taxon>
        <taxon>Caryophylleae</taxon>
        <taxon>Saponaria</taxon>
    </lineage>
</organism>
<dbReference type="AlphaFoldDB" id="A0AAW1JL69"/>
<evidence type="ECO:0000313" key="2">
    <source>
        <dbReference type="Proteomes" id="UP001443914"/>
    </source>
</evidence>
<evidence type="ECO:0008006" key="3">
    <source>
        <dbReference type="Google" id="ProtNLM"/>
    </source>
</evidence>
<proteinExistence type="predicted"/>
<dbReference type="EMBL" id="JBDFQZ010000007">
    <property type="protein sequence ID" value="KAK9704752.1"/>
    <property type="molecule type" value="Genomic_DNA"/>
</dbReference>
<reference evidence="1" key="1">
    <citation type="submission" date="2024-03" db="EMBL/GenBank/DDBJ databases">
        <title>WGS assembly of Saponaria officinalis var. Norfolk2.</title>
        <authorList>
            <person name="Jenkins J."/>
            <person name="Shu S."/>
            <person name="Grimwood J."/>
            <person name="Barry K."/>
            <person name="Goodstein D."/>
            <person name="Schmutz J."/>
            <person name="Leebens-Mack J."/>
            <person name="Osbourn A."/>
        </authorList>
    </citation>
    <scope>NUCLEOTIDE SEQUENCE [LARGE SCALE GENOMIC DNA]</scope>
    <source>
        <strain evidence="1">JIC</strain>
    </source>
</reference>
<name>A0AAW1JL69_SAPOF</name>